<keyword evidence="2 5" id="KW-0812">Transmembrane</keyword>
<accession>A0A1G7RSR2</accession>
<proteinExistence type="predicted"/>
<feature type="transmembrane region" description="Helical" evidence="5">
    <location>
        <begin position="12"/>
        <end position="34"/>
    </location>
</feature>
<dbReference type="RefSeq" id="WP_090682275.1">
    <property type="nucleotide sequence ID" value="NZ_CADERL010000002.1"/>
</dbReference>
<reference evidence="6 7" key="1">
    <citation type="submission" date="2016-10" db="EMBL/GenBank/DDBJ databases">
        <authorList>
            <person name="de Groot N.N."/>
        </authorList>
    </citation>
    <scope>NUCLEOTIDE SEQUENCE [LARGE SCALE GENOMIC DNA]</scope>
    <source>
        <strain evidence="6 7">LMG 2247</strain>
    </source>
</reference>
<dbReference type="EMBL" id="FNCJ01000002">
    <property type="protein sequence ID" value="SDG13763.1"/>
    <property type="molecule type" value="Genomic_DNA"/>
</dbReference>
<keyword evidence="4 5" id="KW-0472">Membrane</keyword>
<keyword evidence="3 5" id="KW-1133">Transmembrane helix</keyword>
<evidence type="ECO:0000256" key="1">
    <source>
        <dbReference type="ARBA" id="ARBA00022475"/>
    </source>
</evidence>
<evidence type="ECO:0000256" key="4">
    <source>
        <dbReference type="ARBA" id="ARBA00023136"/>
    </source>
</evidence>
<protein>
    <recommendedName>
        <fullName evidence="8">DUF1656 domain-containing protein</fullName>
    </recommendedName>
</protein>
<sequence>MPGEIDLLSLLVPGLLPILAGCVLLFVVLDLVLARLGFYRYTWHPALFRVALFATLFSGASLLLWQ</sequence>
<dbReference type="Pfam" id="PF07869">
    <property type="entry name" value="DUF1656"/>
    <property type="match status" value="1"/>
</dbReference>
<evidence type="ECO:0000256" key="2">
    <source>
        <dbReference type="ARBA" id="ARBA00022692"/>
    </source>
</evidence>
<gene>
    <name evidence="6" type="ORF">SAMN05216466_102243</name>
</gene>
<evidence type="ECO:0008006" key="8">
    <source>
        <dbReference type="Google" id="ProtNLM"/>
    </source>
</evidence>
<name>A0A1G7RSR2_9BURK</name>
<dbReference type="AlphaFoldDB" id="A0A1G7RSR2"/>
<dbReference type="InterPro" id="IPR012451">
    <property type="entry name" value="DUF1656"/>
</dbReference>
<evidence type="ECO:0000256" key="5">
    <source>
        <dbReference type="SAM" id="Phobius"/>
    </source>
</evidence>
<evidence type="ECO:0000256" key="3">
    <source>
        <dbReference type="ARBA" id="ARBA00022989"/>
    </source>
</evidence>
<evidence type="ECO:0000313" key="7">
    <source>
        <dbReference type="Proteomes" id="UP000199706"/>
    </source>
</evidence>
<dbReference type="OrthoDB" id="6080293at2"/>
<organism evidence="6 7">
    <name type="scientific">Paraburkholderia phenazinium</name>
    <dbReference type="NCBI Taxonomy" id="60549"/>
    <lineage>
        <taxon>Bacteria</taxon>
        <taxon>Pseudomonadati</taxon>
        <taxon>Pseudomonadota</taxon>
        <taxon>Betaproteobacteria</taxon>
        <taxon>Burkholderiales</taxon>
        <taxon>Burkholderiaceae</taxon>
        <taxon>Paraburkholderia</taxon>
    </lineage>
</organism>
<feature type="transmembrane region" description="Helical" evidence="5">
    <location>
        <begin position="46"/>
        <end position="65"/>
    </location>
</feature>
<evidence type="ECO:0000313" key="6">
    <source>
        <dbReference type="EMBL" id="SDG13763.1"/>
    </source>
</evidence>
<keyword evidence="1" id="KW-1003">Cell membrane</keyword>
<dbReference type="Proteomes" id="UP000199706">
    <property type="component" value="Unassembled WGS sequence"/>
</dbReference>